<dbReference type="InterPro" id="IPR029044">
    <property type="entry name" value="Nucleotide-diphossugar_trans"/>
</dbReference>
<sequence length="94" mass="10579">MSFSRIRPLNQVLNRHAGKILLAGLALVAAHNWRQWQNDRALAERLRAEQLALPQLAHTPRVSALVAAWNEAEHIAAHIESFLALDYPNSELIL</sequence>
<proteinExistence type="predicted"/>
<dbReference type="AlphaFoldDB" id="A0A0P9FCL7"/>
<feature type="non-terminal residue" evidence="1">
    <location>
        <position position="94"/>
    </location>
</feature>
<dbReference type="EMBL" id="LJCR01001357">
    <property type="protein sequence ID" value="KPV50504.1"/>
    <property type="molecule type" value="Genomic_DNA"/>
</dbReference>
<name>A0A0P9FCL7_9CHLR</name>
<reference evidence="1 2" key="1">
    <citation type="submission" date="2015-09" db="EMBL/GenBank/DDBJ databases">
        <title>Draft genome sequence of Kouleothrix aurantiaca JCM 19913.</title>
        <authorList>
            <person name="Hemp J."/>
        </authorList>
    </citation>
    <scope>NUCLEOTIDE SEQUENCE [LARGE SCALE GENOMIC DNA]</scope>
    <source>
        <strain evidence="1 2">COM-B</strain>
    </source>
</reference>
<organism evidence="1 2">
    <name type="scientific">Kouleothrix aurantiaca</name>
    <dbReference type="NCBI Taxonomy" id="186479"/>
    <lineage>
        <taxon>Bacteria</taxon>
        <taxon>Bacillati</taxon>
        <taxon>Chloroflexota</taxon>
        <taxon>Chloroflexia</taxon>
        <taxon>Chloroflexales</taxon>
        <taxon>Roseiflexineae</taxon>
        <taxon>Roseiflexaceae</taxon>
        <taxon>Kouleothrix</taxon>
    </lineage>
</organism>
<dbReference type="Gene3D" id="3.90.550.10">
    <property type="entry name" value="Spore Coat Polysaccharide Biosynthesis Protein SpsA, Chain A"/>
    <property type="match status" value="1"/>
</dbReference>
<gene>
    <name evidence="1" type="ORF">SE17_26565</name>
</gene>
<keyword evidence="2" id="KW-1185">Reference proteome</keyword>
<dbReference type="Proteomes" id="UP000050509">
    <property type="component" value="Unassembled WGS sequence"/>
</dbReference>
<comment type="caution">
    <text evidence="1">The sequence shown here is derived from an EMBL/GenBank/DDBJ whole genome shotgun (WGS) entry which is preliminary data.</text>
</comment>
<evidence type="ECO:0000313" key="2">
    <source>
        <dbReference type="Proteomes" id="UP000050509"/>
    </source>
</evidence>
<dbReference type="SUPFAM" id="SSF53448">
    <property type="entry name" value="Nucleotide-diphospho-sugar transferases"/>
    <property type="match status" value="1"/>
</dbReference>
<accession>A0A0P9FCL7</accession>
<protein>
    <submittedName>
        <fullName evidence="1">Uncharacterized protein</fullName>
    </submittedName>
</protein>
<evidence type="ECO:0000313" key="1">
    <source>
        <dbReference type="EMBL" id="KPV50504.1"/>
    </source>
</evidence>